<name>A0A2G4SNN4_RHIZD</name>
<dbReference type="Proteomes" id="UP000242254">
    <property type="component" value="Unassembled WGS sequence"/>
</dbReference>
<dbReference type="GeneID" id="35440298"/>
<dbReference type="Gene3D" id="3.60.10.10">
    <property type="entry name" value="Endonuclease/exonuclease/phosphatase"/>
    <property type="match status" value="1"/>
</dbReference>
<evidence type="ECO:0008006" key="3">
    <source>
        <dbReference type="Google" id="ProtNLM"/>
    </source>
</evidence>
<gene>
    <name evidence="1" type="ORF">RHIMIDRAFT_240103</name>
</gene>
<keyword evidence="2" id="KW-1185">Reference proteome</keyword>
<dbReference type="SUPFAM" id="SSF56219">
    <property type="entry name" value="DNase I-like"/>
    <property type="match status" value="1"/>
</dbReference>
<accession>A0A2G4SNN4</accession>
<dbReference type="RefSeq" id="XP_023463704.1">
    <property type="nucleotide sequence ID" value="XM_023609308.1"/>
</dbReference>
<organism evidence="1 2">
    <name type="scientific">Rhizopus microsporus ATCC 52813</name>
    <dbReference type="NCBI Taxonomy" id="1340429"/>
    <lineage>
        <taxon>Eukaryota</taxon>
        <taxon>Fungi</taxon>
        <taxon>Fungi incertae sedis</taxon>
        <taxon>Mucoromycota</taxon>
        <taxon>Mucoromycotina</taxon>
        <taxon>Mucoromycetes</taxon>
        <taxon>Mucorales</taxon>
        <taxon>Mucorineae</taxon>
        <taxon>Rhizopodaceae</taxon>
        <taxon>Rhizopus</taxon>
    </lineage>
</organism>
<protein>
    <recommendedName>
        <fullName evidence="3">Endonuclease/exonuclease/phosphatase domain-containing protein</fullName>
    </recommendedName>
</protein>
<reference evidence="1 2" key="1">
    <citation type="journal article" date="2016" name="Proc. Natl. Acad. Sci. U.S.A.">
        <title>Lipid metabolic changes in an early divergent fungus govern the establishment of a mutualistic symbiosis with endobacteria.</title>
        <authorList>
            <person name="Lastovetsky O.A."/>
            <person name="Gaspar M.L."/>
            <person name="Mondo S.J."/>
            <person name="LaButti K.M."/>
            <person name="Sandor L."/>
            <person name="Grigoriev I.V."/>
            <person name="Henry S.A."/>
            <person name="Pawlowska T.E."/>
        </authorList>
    </citation>
    <scope>NUCLEOTIDE SEQUENCE [LARGE SCALE GENOMIC DNA]</scope>
    <source>
        <strain evidence="1 2">ATCC 52813</strain>
    </source>
</reference>
<evidence type="ECO:0000313" key="2">
    <source>
        <dbReference type="Proteomes" id="UP000242254"/>
    </source>
</evidence>
<sequence>MNNNNNSNFSDLLASHSTNNNNNHSKLITLNIGSLNYRSVAKLSLPEKRQSFVHHLRLQSLDILSLQDTNAEDKTCLNPSITVTLIPVTVDQRLIICEISHTRRMFEPFTLANLYAPPQHAQNCMSFGSVLSLPPFSSFSTD</sequence>
<dbReference type="InterPro" id="IPR036691">
    <property type="entry name" value="Endo/exonu/phosph_ase_sf"/>
</dbReference>
<dbReference type="AlphaFoldDB" id="A0A2G4SNN4"/>
<dbReference type="EMBL" id="KZ303856">
    <property type="protein sequence ID" value="PHZ09996.1"/>
    <property type="molecule type" value="Genomic_DNA"/>
</dbReference>
<evidence type="ECO:0000313" key="1">
    <source>
        <dbReference type="EMBL" id="PHZ09996.1"/>
    </source>
</evidence>
<proteinExistence type="predicted"/>